<organism evidence="1 2">
    <name type="scientific">Fusarium keratoplasticum</name>
    <dbReference type="NCBI Taxonomy" id="1328300"/>
    <lineage>
        <taxon>Eukaryota</taxon>
        <taxon>Fungi</taxon>
        <taxon>Dikarya</taxon>
        <taxon>Ascomycota</taxon>
        <taxon>Pezizomycotina</taxon>
        <taxon>Sordariomycetes</taxon>
        <taxon>Hypocreomycetidae</taxon>
        <taxon>Hypocreales</taxon>
        <taxon>Nectriaceae</taxon>
        <taxon>Fusarium</taxon>
        <taxon>Fusarium solani species complex</taxon>
    </lineage>
</organism>
<proteinExistence type="predicted"/>
<gene>
    <name evidence="1" type="ORF">NCS57_01080400</name>
</gene>
<reference evidence="1" key="1">
    <citation type="submission" date="2022-06" db="EMBL/GenBank/DDBJ databases">
        <title>Fusarium solani species complex genomes reveal bases of compartmentalisation and animal pathogenesis.</title>
        <authorList>
            <person name="Tsai I.J."/>
        </authorList>
    </citation>
    <scope>NUCLEOTIDE SEQUENCE</scope>
    <source>
        <strain evidence="1">Fu6.1</strain>
    </source>
</reference>
<keyword evidence="2" id="KW-1185">Reference proteome</keyword>
<protein>
    <submittedName>
        <fullName evidence="1">Zn(2)-C6 fungal-type domain-containing protein</fullName>
    </submittedName>
</protein>
<dbReference type="EMBL" id="CM046510">
    <property type="protein sequence ID" value="KAI8661012.1"/>
    <property type="molecule type" value="Genomic_DNA"/>
</dbReference>
<accession>A0ACC0QPI4</accession>
<name>A0ACC0QPI4_9HYPO</name>
<evidence type="ECO:0000313" key="2">
    <source>
        <dbReference type="Proteomes" id="UP001065298"/>
    </source>
</evidence>
<dbReference type="Proteomes" id="UP001065298">
    <property type="component" value="Chromosome 8"/>
</dbReference>
<sequence>MHARPVKKPRGSYSYGGCGTCRKRHVKCDQVRPQCLTCKAIGVTCDGFDDSGLRWVTASGESSGGRKVSMRMPRRPFYPERSQVSMSTELRSTLSNKTIDESLLTLEAKSRDTGTPNDEAVTIGPFGVFSVESNTTTSTPVPDITTKHNPETQTKQPHTPENAVSLSHQPLLAVDTMLNTDNLLDWTDLFDLDSSPSWFPPESTIDIDALNEIPHTAAITSFNNDANWEGVHLSNLGINSPAPLKPKTPRIAFSELVTVEDAQMLLKHYSDCMITHIWSLPLGQKSSMDIHIDAAVTTLARLTFIAIRPVSHASLSHLYAVLALSSMHMANGKEKVDAEYWRQLAERLNKEAQGTLQYSLQHEVSPKAAKYKDMLLSISSILSFAILFDRQKDVKAYLLGSEKLVRTCGLAKKKISRKISYLHHTYTWCKIVGESTYVLPNPGNADPALSISTKDQAPWKETPGASSQIPYTDNRQYCYNTRLDDFLGLEPFQQEMDVETIYSREGESPLDYIPSEGSPGRSDATLRFLYGVSETWLSLVSQTTRLANYMERVSQSREKPDTASLESLESHKKHLENLVWTFTHNTPSQVEDLNDASESTPRAHLVRALNYALIIFFYRRIKEVNPGILQQHVDNIVRALQEFDVACERDGIDGPGSPWPAFLAGCEAMGSSQREYLSGWLQNSFDKTGFTRFRTIISCMHEVWRRQEEALETGRQDWTWIHVSKEQNLYVMLC</sequence>
<comment type="caution">
    <text evidence="1">The sequence shown here is derived from an EMBL/GenBank/DDBJ whole genome shotgun (WGS) entry which is preliminary data.</text>
</comment>
<evidence type="ECO:0000313" key="1">
    <source>
        <dbReference type="EMBL" id="KAI8661012.1"/>
    </source>
</evidence>